<dbReference type="SUPFAM" id="SSF103025">
    <property type="entry name" value="Folate-binding domain"/>
    <property type="match status" value="1"/>
</dbReference>
<dbReference type="GO" id="GO:0005759">
    <property type="term" value="C:mitochondrial matrix"/>
    <property type="evidence" value="ECO:0007669"/>
    <property type="project" value="TreeGrafter"/>
</dbReference>
<dbReference type="InterPro" id="IPR045179">
    <property type="entry name" value="YgfZ/GcvT"/>
</dbReference>
<evidence type="ECO:0000256" key="2">
    <source>
        <dbReference type="ARBA" id="ARBA00022946"/>
    </source>
</evidence>
<sequence length="484" mass="49937">MLARARSAAAAAAMAARTARAARGRGFFSGAADAGPAVSLPHRSVLRLRGRDSVSFLQGMCTQDVEAGLASGGPASRFATVLSPKGRVRFETVLWRASDDPGDVCVEVSSSLLGRVARLIDRYQVRESFAVERPEDVHVVQLLPADLRQLAAPDRVMEAYTAAAQTSSASAAFAVSAALDAAWGSAGQSAQSHLEVMAASPDPRCPVMGLRALVRGPAASLSVAAPAAPTAYSLVRSLMGVPEGEAEVFEAVPLELNLEQLLGVSFVKGCYVGQELVARAHFRGLLRKRLLPVVLGQGHLGAAVAPPPSEGDAGHRLALEGGREITLPGVPGVLFEGADCASERDAAALQAARRLAEASRAAAAAPPQRDTAGAAQALPQRLRIEGGSKDGGSPAGRSAGRLLAVVPGTNVGLAMMRLEGLREAVGSALQGARQDPSSPAFSVDIEGESVAVTALAPPYWPWVEGSHQAADERLRSTAERSGTA</sequence>
<evidence type="ECO:0000256" key="3">
    <source>
        <dbReference type="ARBA" id="ARBA00023128"/>
    </source>
</evidence>
<dbReference type="InterPro" id="IPR017703">
    <property type="entry name" value="YgfZ/GCV_T_CS"/>
</dbReference>
<evidence type="ECO:0000256" key="1">
    <source>
        <dbReference type="ARBA" id="ARBA00004173"/>
    </source>
</evidence>
<dbReference type="EMBL" id="HBET01012478">
    <property type="protein sequence ID" value="CAD8564177.1"/>
    <property type="molecule type" value="Transcribed_RNA"/>
</dbReference>
<dbReference type="NCBIfam" id="TIGR03317">
    <property type="entry name" value="ygfZ_signature"/>
    <property type="match status" value="1"/>
</dbReference>
<evidence type="ECO:0008006" key="5">
    <source>
        <dbReference type="Google" id="ProtNLM"/>
    </source>
</evidence>
<gene>
    <name evidence="4" type="ORF">CROE0942_LOCUS8554</name>
</gene>
<dbReference type="Gene3D" id="3.30.1360.120">
    <property type="entry name" value="Probable tRNA modification gtpase trme, domain 1"/>
    <property type="match status" value="1"/>
</dbReference>
<evidence type="ECO:0000313" key="4">
    <source>
        <dbReference type="EMBL" id="CAD8564177.1"/>
    </source>
</evidence>
<dbReference type="PANTHER" id="PTHR22602">
    <property type="entry name" value="TRANSFERASE CAF17, MITOCHONDRIAL-RELATED"/>
    <property type="match status" value="1"/>
</dbReference>
<organism evidence="4">
    <name type="scientific">Cafeteria roenbergensis</name>
    <name type="common">Marine flagellate</name>
    <dbReference type="NCBI Taxonomy" id="33653"/>
    <lineage>
        <taxon>Eukaryota</taxon>
        <taxon>Sar</taxon>
        <taxon>Stramenopiles</taxon>
        <taxon>Bigyra</taxon>
        <taxon>Opalozoa</taxon>
        <taxon>Bicosoecida</taxon>
        <taxon>Cafeteriaceae</taxon>
        <taxon>Cafeteria</taxon>
    </lineage>
</organism>
<protein>
    <recommendedName>
        <fullName evidence="5">Aminomethyltransferase folate-binding domain-containing protein</fullName>
    </recommendedName>
</protein>
<dbReference type="AlphaFoldDB" id="A0A7S0JXB9"/>
<dbReference type="PANTHER" id="PTHR22602:SF0">
    <property type="entry name" value="TRANSFERASE CAF17, MITOCHONDRIAL-RELATED"/>
    <property type="match status" value="1"/>
</dbReference>
<comment type="subcellular location">
    <subcellularLocation>
        <location evidence="1">Mitochondrion</location>
    </subcellularLocation>
</comment>
<reference evidence="4" key="1">
    <citation type="submission" date="2021-01" db="EMBL/GenBank/DDBJ databases">
        <authorList>
            <person name="Corre E."/>
            <person name="Pelletier E."/>
            <person name="Niang G."/>
            <person name="Scheremetjew M."/>
            <person name="Finn R."/>
            <person name="Kale V."/>
            <person name="Holt S."/>
            <person name="Cochrane G."/>
            <person name="Meng A."/>
            <person name="Brown T."/>
            <person name="Cohen L."/>
        </authorList>
    </citation>
    <scope>NUCLEOTIDE SEQUENCE</scope>
    <source>
        <strain evidence="4">E4-10</strain>
    </source>
</reference>
<name>A0A7S0JXB9_CAFRO</name>
<dbReference type="InterPro" id="IPR027266">
    <property type="entry name" value="TrmE/GcvT-like"/>
</dbReference>
<keyword evidence="3" id="KW-0496">Mitochondrion</keyword>
<proteinExistence type="predicted"/>
<accession>A0A7S0JXB9</accession>
<dbReference type="GO" id="GO:0016226">
    <property type="term" value="P:iron-sulfur cluster assembly"/>
    <property type="evidence" value="ECO:0007669"/>
    <property type="project" value="TreeGrafter"/>
</dbReference>
<keyword evidence="2" id="KW-0809">Transit peptide</keyword>